<evidence type="ECO:0000313" key="6">
    <source>
        <dbReference type="EMBL" id="SFG55964.1"/>
    </source>
</evidence>
<feature type="domain" description="ABC transporter" evidence="5">
    <location>
        <begin position="2"/>
        <end position="232"/>
    </location>
</feature>
<keyword evidence="3" id="KW-0547">Nucleotide-binding</keyword>
<dbReference type="SMART" id="SM00382">
    <property type="entry name" value="AAA"/>
    <property type="match status" value="1"/>
</dbReference>
<comment type="similarity">
    <text evidence="1">Belongs to the ABC transporter superfamily.</text>
</comment>
<keyword evidence="4 6" id="KW-0067">ATP-binding</keyword>
<evidence type="ECO:0000256" key="3">
    <source>
        <dbReference type="ARBA" id="ARBA00022741"/>
    </source>
</evidence>
<dbReference type="OrthoDB" id="9804819at2"/>
<dbReference type="SUPFAM" id="SSF52540">
    <property type="entry name" value="P-loop containing nucleoside triphosphate hydrolases"/>
    <property type="match status" value="1"/>
</dbReference>
<evidence type="ECO:0000256" key="2">
    <source>
        <dbReference type="ARBA" id="ARBA00022448"/>
    </source>
</evidence>
<dbReference type="PANTHER" id="PTHR43335:SF3">
    <property type="entry name" value="ABC TRANSPORTER"/>
    <property type="match status" value="1"/>
</dbReference>
<gene>
    <name evidence="6" type="ORF">SAMN05660649_01990</name>
</gene>
<evidence type="ECO:0000256" key="1">
    <source>
        <dbReference type="ARBA" id="ARBA00005417"/>
    </source>
</evidence>
<dbReference type="PROSITE" id="PS50893">
    <property type="entry name" value="ABC_TRANSPORTER_2"/>
    <property type="match status" value="1"/>
</dbReference>
<dbReference type="Proteomes" id="UP000199337">
    <property type="component" value="Unassembled WGS sequence"/>
</dbReference>
<dbReference type="GO" id="GO:0016887">
    <property type="term" value="F:ATP hydrolysis activity"/>
    <property type="evidence" value="ECO:0007669"/>
    <property type="project" value="InterPro"/>
</dbReference>
<dbReference type="InterPro" id="IPR003439">
    <property type="entry name" value="ABC_transporter-like_ATP-bd"/>
</dbReference>
<dbReference type="GO" id="GO:0005524">
    <property type="term" value="F:ATP binding"/>
    <property type="evidence" value="ECO:0007669"/>
    <property type="project" value="UniProtKB-KW"/>
</dbReference>
<dbReference type="PANTHER" id="PTHR43335">
    <property type="entry name" value="ABC TRANSPORTER, ATP-BINDING PROTEIN"/>
    <property type="match status" value="1"/>
</dbReference>
<keyword evidence="7" id="KW-1185">Reference proteome</keyword>
<evidence type="ECO:0000259" key="5">
    <source>
        <dbReference type="PROSITE" id="PS50893"/>
    </source>
</evidence>
<organism evidence="6 7">
    <name type="scientific">Desulfotruncus arcticus DSM 17038</name>
    <dbReference type="NCBI Taxonomy" id="1121424"/>
    <lineage>
        <taxon>Bacteria</taxon>
        <taxon>Bacillati</taxon>
        <taxon>Bacillota</taxon>
        <taxon>Clostridia</taxon>
        <taxon>Eubacteriales</taxon>
        <taxon>Desulfallaceae</taxon>
        <taxon>Desulfotruncus</taxon>
    </lineage>
</organism>
<dbReference type="RefSeq" id="WP_092471182.1">
    <property type="nucleotide sequence ID" value="NZ_FOOX01000006.1"/>
</dbReference>
<dbReference type="CDD" id="cd03230">
    <property type="entry name" value="ABC_DR_subfamily_A"/>
    <property type="match status" value="1"/>
</dbReference>
<keyword evidence="2" id="KW-0813">Transport</keyword>
<dbReference type="Pfam" id="PF00005">
    <property type="entry name" value="ABC_tran"/>
    <property type="match status" value="1"/>
</dbReference>
<dbReference type="AlphaFoldDB" id="A0A1I2ST07"/>
<dbReference type="InterPro" id="IPR025302">
    <property type="entry name" value="DrrA1/2-like_C"/>
</dbReference>
<dbReference type="Pfam" id="PF13732">
    <property type="entry name" value="DrrA1-3_C"/>
    <property type="match status" value="1"/>
</dbReference>
<proteinExistence type="inferred from homology"/>
<reference evidence="7" key="1">
    <citation type="submission" date="2016-10" db="EMBL/GenBank/DDBJ databases">
        <authorList>
            <person name="Varghese N."/>
            <person name="Submissions S."/>
        </authorList>
    </citation>
    <scope>NUCLEOTIDE SEQUENCE [LARGE SCALE GENOMIC DNA]</scope>
    <source>
        <strain evidence="7">DSM 17038</strain>
    </source>
</reference>
<sequence length="308" mass="33799">MIITRGLIKKYGRVMALQGLDLEVPEGSVYGFIGQNGAGKTTTLRILSGLLIPEEGSAEVAGRDVLRDPRGIREVVGYMPDFFGVYDDLRVGEYLLFYAAAYGIKGETARKLRDDLLELVELGHKRDAFVDTLSRGMQQRLCLARSLIHDPQVLLLDEPASGLDPLARVEMREILRELCRLGKTIVISSHILSELADLCTHVGMIREGRLLRQGPLSDMLAGDRVRKFILRCNGTVEAAAEIIEGWPGAGILSSAINQVEFQLSGGSDDVAALLREIVGSQVQVVHFAQTEQSLEDTFIQLAREVNGV</sequence>
<protein>
    <submittedName>
        <fullName evidence="6">ABC-2 type transport system ATP-binding protein</fullName>
    </submittedName>
</protein>
<evidence type="ECO:0000313" key="7">
    <source>
        <dbReference type="Proteomes" id="UP000199337"/>
    </source>
</evidence>
<evidence type="ECO:0000256" key="4">
    <source>
        <dbReference type="ARBA" id="ARBA00022840"/>
    </source>
</evidence>
<accession>A0A1I2ST07</accession>
<dbReference type="Gene3D" id="3.40.50.300">
    <property type="entry name" value="P-loop containing nucleotide triphosphate hydrolases"/>
    <property type="match status" value="1"/>
</dbReference>
<dbReference type="EMBL" id="FOOX01000006">
    <property type="protein sequence ID" value="SFG55964.1"/>
    <property type="molecule type" value="Genomic_DNA"/>
</dbReference>
<dbReference type="InterPro" id="IPR003593">
    <property type="entry name" value="AAA+_ATPase"/>
</dbReference>
<dbReference type="InterPro" id="IPR027417">
    <property type="entry name" value="P-loop_NTPase"/>
</dbReference>
<name>A0A1I2ST07_9FIRM</name>
<dbReference type="STRING" id="341036.SAMN05660649_01990"/>